<sequence length="390" mass="43218">MSIDKNWEMLLDYLESNQEKGNVLSNEELQRLAELRALVDETSDAFELYQSFNIEQKWIELRALGVSRGFTQPSPIVKQNTFKPWLRIAAAAAIVVMLFGAGLFYFNLNNKQKKHDQLAYKNDVSPGKLGATLTLANGKKIKLADAANGEIATDGGISMSKTADGQLVYLIKGSTESEHINTLSTAKGETYVLILPDKSKVWLNAASSLTYSTNLNERKTRRVKLEGEGYFEIAKDRSRPFVVESKGQEVEVLGTHFNINAYSDGPAIATTLLEGSVKVSLETNLSKIIKPGEQALNNDHGIDVVNVDVERITAWKDGGFALSGKNLKTAMREIARWYNVEVVYDPSISDELETGGWISRSNKLSTVLKLIESSGQVRFKIEGKKVYVSK</sequence>
<dbReference type="Gene3D" id="3.55.50.30">
    <property type="match status" value="1"/>
</dbReference>
<protein>
    <submittedName>
        <fullName evidence="4">FecR domain-containing protein</fullName>
    </submittedName>
</protein>
<evidence type="ECO:0000259" key="2">
    <source>
        <dbReference type="Pfam" id="PF04773"/>
    </source>
</evidence>
<proteinExistence type="predicted"/>
<dbReference type="RefSeq" id="WP_243357555.1">
    <property type="nucleotide sequence ID" value="NZ_JALGBH010000001.1"/>
</dbReference>
<keyword evidence="1" id="KW-0472">Membrane</keyword>
<dbReference type="InterPro" id="IPR032508">
    <property type="entry name" value="FecR_C"/>
</dbReference>
<dbReference type="PANTHER" id="PTHR30273">
    <property type="entry name" value="PERIPLASMIC SIGNAL SENSOR AND SIGMA FACTOR ACTIVATOR FECR-RELATED"/>
    <property type="match status" value="1"/>
</dbReference>
<evidence type="ECO:0000259" key="3">
    <source>
        <dbReference type="Pfam" id="PF16344"/>
    </source>
</evidence>
<dbReference type="PANTHER" id="PTHR30273:SF2">
    <property type="entry name" value="PROTEIN FECR"/>
    <property type="match status" value="1"/>
</dbReference>
<reference evidence="4" key="1">
    <citation type="submission" date="2022-03" db="EMBL/GenBank/DDBJ databases">
        <authorList>
            <person name="Woo C.Y."/>
        </authorList>
    </citation>
    <scope>NUCLEOTIDE SEQUENCE</scope>
    <source>
        <strain evidence="4">CYS-01</strain>
    </source>
</reference>
<dbReference type="Pfam" id="PF16344">
    <property type="entry name" value="FecR_C"/>
    <property type="match status" value="1"/>
</dbReference>
<keyword evidence="1" id="KW-1133">Transmembrane helix</keyword>
<keyword evidence="1" id="KW-0812">Transmembrane</keyword>
<dbReference type="EMBL" id="JALGBH010000001">
    <property type="protein sequence ID" value="MCJ0741191.1"/>
    <property type="molecule type" value="Genomic_DNA"/>
</dbReference>
<dbReference type="InterPro" id="IPR012373">
    <property type="entry name" value="Ferrdict_sens_TM"/>
</dbReference>
<feature type="transmembrane region" description="Helical" evidence="1">
    <location>
        <begin position="85"/>
        <end position="106"/>
    </location>
</feature>
<organism evidence="4 5">
    <name type="scientific">Pedobacter montanisoli</name>
    <dbReference type="NCBI Taxonomy" id="2923277"/>
    <lineage>
        <taxon>Bacteria</taxon>
        <taxon>Pseudomonadati</taxon>
        <taxon>Bacteroidota</taxon>
        <taxon>Sphingobacteriia</taxon>
        <taxon>Sphingobacteriales</taxon>
        <taxon>Sphingobacteriaceae</taxon>
        <taxon>Pedobacter</taxon>
    </lineage>
</organism>
<feature type="domain" description="FecR protein" evidence="2">
    <location>
        <begin position="182"/>
        <end position="278"/>
    </location>
</feature>
<dbReference type="Gene3D" id="2.60.120.1440">
    <property type="match status" value="1"/>
</dbReference>
<gene>
    <name evidence="4" type="ORF">MMF97_00620</name>
</gene>
<evidence type="ECO:0000313" key="5">
    <source>
        <dbReference type="Proteomes" id="UP001165460"/>
    </source>
</evidence>
<keyword evidence="5" id="KW-1185">Reference proteome</keyword>
<accession>A0ABS9ZRH5</accession>
<dbReference type="Pfam" id="PF04773">
    <property type="entry name" value="FecR"/>
    <property type="match status" value="1"/>
</dbReference>
<evidence type="ECO:0000256" key="1">
    <source>
        <dbReference type="SAM" id="Phobius"/>
    </source>
</evidence>
<dbReference type="Proteomes" id="UP001165460">
    <property type="component" value="Unassembled WGS sequence"/>
</dbReference>
<evidence type="ECO:0000313" key="4">
    <source>
        <dbReference type="EMBL" id="MCJ0741191.1"/>
    </source>
</evidence>
<name>A0ABS9ZRH5_9SPHI</name>
<dbReference type="InterPro" id="IPR006860">
    <property type="entry name" value="FecR"/>
</dbReference>
<comment type="caution">
    <text evidence="4">The sequence shown here is derived from an EMBL/GenBank/DDBJ whole genome shotgun (WGS) entry which is preliminary data.</text>
</comment>
<feature type="domain" description="Protein FecR C-terminal" evidence="3">
    <location>
        <begin position="322"/>
        <end position="388"/>
    </location>
</feature>